<name>A0A7S7YG44_9VIRU</name>
<sequence>MTSRGDIAAKRRGCGIQTTVSTTTTTTMQDTPLIIDLIYTVFHDLLTRRRHRAGQETAESITQRGRESITRTKELMDSMRPTHGDTDSVMLTVVSE</sequence>
<dbReference type="Proteomes" id="UP001162098">
    <property type="component" value="Segment"/>
</dbReference>
<evidence type="ECO:0000313" key="2">
    <source>
        <dbReference type="EMBL" id="QPB44545.1"/>
    </source>
</evidence>
<evidence type="ECO:0000313" key="3">
    <source>
        <dbReference type="Proteomes" id="UP001162098"/>
    </source>
</evidence>
<keyword evidence="3" id="KW-1185">Reference proteome</keyword>
<dbReference type="Gene3D" id="3.90.1600.10">
    <property type="entry name" value="Palm domain of DNA polymerase"/>
    <property type="match status" value="1"/>
</dbReference>
<proteinExistence type="predicted"/>
<dbReference type="InterPro" id="IPR043502">
    <property type="entry name" value="DNA/RNA_pol_sf"/>
</dbReference>
<evidence type="ECO:0000256" key="1">
    <source>
        <dbReference type="SAM" id="MobiDB-lite"/>
    </source>
</evidence>
<accession>A0A7S7YG44</accession>
<reference evidence="2 3" key="1">
    <citation type="submission" date="2020-09" db="EMBL/GenBank/DDBJ databases">
        <authorList>
            <person name="Zhang R."/>
            <person name="Garcia K."/>
            <person name="Ogata H."/>
        </authorList>
    </citation>
    <scope>NUCLEOTIDE SEQUENCE [LARGE SCALE GENOMIC DNA]</scope>
    <source>
        <strain evidence="3">stheno</strain>
    </source>
</reference>
<dbReference type="InterPro" id="IPR023211">
    <property type="entry name" value="DNA_pol_palm_dom_sf"/>
</dbReference>
<protein>
    <submittedName>
        <fullName evidence="2">Uncharacterized protein</fullName>
    </submittedName>
</protein>
<organism evidence="2 3">
    <name type="scientific">Medusavirus stheno T3</name>
    <dbReference type="NCBI Taxonomy" id="3069717"/>
    <lineage>
        <taxon>Viruses</taxon>
        <taxon>Varidnaviria</taxon>
        <taxon>Bamfordvirae</taxon>
        <taxon>Nucleocytoviricota</taxon>
        <taxon>Megaviricetes</taxon>
        <taxon>Mamonoviridae</taxon>
        <taxon>Medusavirus</taxon>
        <taxon>Medusavirus sthenus</taxon>
    </lineage>
</organism>
<dbReference type="SUPFAM" id="SSF56672">
    <property type="entry name" value="DNA/RNA polymerases"/>
    <property type="match status" value="1"/>
</dbReference>
<dbReference type="KEGG" id="vg:80543741"/>
<dbReference type="EMBL" id="MW018138">
    <property type="protein sequence ID" value="QPB44545.1"/>
    <property type="molecule type" value="Genomic_DNA"/>
</dbReference>
<feature type="region of interest" description="Disordered" evidence="1">
    <location>
        <begin position="51"/>
        <end position="96"/>
    </location>
</feature>
<feature type="compositionally biased region" description="Basic and acidic residues" evidence="1">
    <location>
        <begin position="64"/>
        <end position="86"/>
    </location>
</feature>